<reference evidence="13" key="1">
    <citation type="submission" date="2023-01" db="EMBL/GenBank/DDBJ databases">
        <title>Genome assembly of the deep-sea coral Lophelia pertusa.</title>
        <authorList>
            <person name="Herrera S."/>
            <person name="Cordes E."/>
        </authorList>
    </citation>
    <scope>NUCLEOTIDE SEQUENCE</scope>
    <source>
        <strain evidence="13">USNM1676648</strain>
        <tissue evidence="13">Polyp</tissue>
    </source>
</reference>
<dbReference type="PRINTS" id="PR00237">
    <property type="entry name" value="GPCRRHODOPSN"/>
</dbReference>
<dbReference type="PANTHER" id="PTHR24246:SF27">
    <property type="entry name" value="ADENOSINE RECEPTOR, ISOFORM A"/>
    <property type="match status" value="1"/>
</dbReference>
<feature type="transmembrane region" description="Helical" evidence="11">
    <location>
        <begin position="234"/>
        <end position="261"/>
    </location>
</feature>
<keyword evidence="8" id="KW-0325">Glycoprotein</keyword>
<evidence type="ECO:0000313" key="14">
    <source>
        <dbReference type="Proteomes" id="UP001163046"/>
    </source>
</evidence>
<dbReference type="Pfam" id="PF00001">
    <property type="entry name" value="7tm_1"/>
    <property type="match status" value="1"/>
</dbReference>
<dbReference type="PROSITE" id="PS50262">
    <property type="entry name" value="G_PROTEIN_RECEP_F1_2"/>
    <property type="match status" value="1"/>
</dbReference>
<keyword evidence="9" id="KW-0807">Transducer</keyword>
<keyword evidence="7" id="KW-0675">Receptor</keyword>
<dbReference type="Gene3D" id="1.20.1070.10">
    <property type="entry name" value="Rhodopsin 7-helix transmembrane proteins"/>
    <property type="match status" value="1"/>
</dbReference>
<comment type="subcellular location">
    <subcellularLocation>
        <location evidence="1">Cell membrane</location>
        <topology evidence="1">Multi-pass membrane protein</topology>
    </subcellularLocation>
</comment>
<feature type="compositionally biased region" description="Low complexity" evidence="10">
    <location>
        <begin position="205"/>
        <end position="215"/>
    </location>
</feature>
<dbReference type="PANTHER" id="PTHR24246">
    <property type="entry name" value="OLFACTORY RECEPTOR AND ADENOSINE RECEPTOR"/>
    <property type="match status" value="1"/>
</dbReference>
<dbReference type="SUPFAM" id="SSF81321">
    <property type="entry name" value="Family A G protein-coupled receptor-like"/>
    <property type="match status" value="1"/>
</dbReference>
<evidence type="ECO:0000313" key="13">
    <source>
        <dbReference type="EMBL" id="KAJ7354754.1"/>
    </source>
</evidence>
<evidence type="ECO:0000256" key="5">
    <source>
        <dbReference type="ARBA" id="ARBA00023040"/>
    </source>
</evidence>
<evidence type="ECO:0000256" key="7">
    <source>
        <dbReference type="ARBA" id="ARBA00023170"/>
    </source>
</evidence>
<feature type="transmembrane region" description="Helical" evidence="11">
    <location>
        <begin position="172"/>
        <end position="190"/>
    </location>
</feature>
<gene>
    <name evidence="13" type="ORF">OS493_030531</name>
</gene>
<evidence type="ECO:0000256" key="3">
    <source>
        <dbReference type="ARBA" id="ARBA00022692"/>
    </source>
</evidence>
<evidence type="ECO:0000256" key="8">
    <source>
        <dbReference type="ARBA" id="ARBA00023180"/>
    </source>
</evidence>
<evidence type="ECO:0000256" key="1">
    <source>
        <dbReference type="ARBA" id="ARBA00004651"/>
    </source>
</evidence>
<keyword evidence="6 11" id="KW-0472">Membrane</keyword>
<keyword evidence="4 11" id="KW-1133">Transmembrane helix</keyword>
<protein>
    <recommendedName>
        <fullName evidence="12">G-protein coupled receptors family 1 profile domain-containing protein</fullName>
    </recommendedName>
</protein>
<dbReference type="InterPro" id="IPR000276">
    <property type="entry name" value="GPCR_Rhodpsn"/>
</dbReference>
<keyword evidence="5" id="KW-0297">G-protein coupled receptor</keyword>
<evidence type="ECO:0000256" key="6">
    <source>
        <dbReference type="ARBA" id="ARBA00023136"/>
    </source>
</evidence>
<keyword evidence="14" id="KW-1185">Reference proteome</keyword>
<feature type="transmembrane region" description="Helical" evidence="11">
    <location>
        <begin position="54"/>
        <end position="70"/>
    </location>
</feature>
<feature type="transmembrane region" description="Helical" evidence="11">
    <location>
        <begin position="20"/>
        <end position="42"/>
    </location>
</feature>
<dbReference type="GO" id="GO:0004930">
    <property type="term" value="F:G protein-coupled receptor activity"/>
    <property type="evidence" value="ECO:0007669"/>
    <property type="project" value="UniProtKB-KW"/>
</dbReference>
<keyword evidence="2" id="KW-1003">Cell membrane</keyword>
<accession>A0A9W9YJU9</accession>
<dbReference type="Proteomes" id="UP001163046">
    <property type="component" value="Unassembled WGS sequence"/>
</dbReference>
<dbReference type="OrthoDB" id="5964498at2759"/>
<evidence type="ECO:0000256" key="2">
    <source>
        <dbReference type="ARBA" id="ARBA00022475"/>
    </source>
</evidence>
<dbReference type="EMBL" id="MU827334">
    <property type="protein sequence ID" value="KAJ7354754.1"/>
    <property type="molecule type" value="Genomic_DNA"/>
</dbReference>
<dbReference type="InterPro" id="IPR017452">
    <property type="entry name" value="GPCR_Rhodpsn_7TM"/>
</dbReference>
<feature type="transmembrane region" description="Helical" evidence="11">
    <location>
        <begin position="141"/>
        <end position="160"/>
    </location>
</feature>
<evidence type="ECO:0000256" key="11">
    <source>
        <dbReference type="SAM" id="Phobius"/>
    </source>
</evidence>
<feature type="transmembrane region" description="Helical" evidence="11">
    <location>
        <begin position="281"/>
        <end position="298"/>
    </location>
</feature>
<evidence type="ECO:0000256" key="9">
    <source>
        <dbReference type="ARBA" id="ARBA00023224"/>
    </source>
</evidence>
<dbReference type="GO" id="GO:0005886">
    <property type="term" value="C:plasma membrane"/>
    <property type="evidence" value="ECO:0007669"/>
    <property type="project" value="UniProtKB-SubCell"/>
</dbReference>
<comment type="caution">
    <text evidence="13">The sequence shown here is derived from an EMBL/GenBank/DDBJ whole genome shotgun (WGS) entry which is preliminary data.</text>
</comment>
<dbReference type="AlphaFoldDB" id="A0A9W9YJU9"/>
<feature type="region of interest" description="Disordered" evidence="10">
    <location>
        <begin position="205"/>
        <end position="225"/>
    </location>
</feature>
<keyword evidence="3 11" id="KW-0812">Transmembrane</keyword>
<name>A0A9W9YJU9_9CNID</name>
<feature type="domain" description="G-protein coupled receptors family 1 profile" evidence="12">
    <location>
        <begin position="33"/>
        <end position="294"/>
    </location>
</feature>
<dbReference type="CDD" id="cd00637">
    <property type="entry name" value="7tm_classA_rhodopsin-like"/>
    <property type="match status" value="1"/>
</dbReference>
<proteinExistence type="predicted"/>
<sequence>MNSTTDSSFESIRTSFIISGRFLAVICPLTILANVLLLVAIYKDPFKTFRTPTACFLVGLAITDLINGLVPEPMATSCYFMCYYHPCEETHCPKIFEIAGILAAITTNSSFFIVLAFTIAQYMAVAFPLKFKRFISVRKTLLCVASIWMYASFFEVLRVTGIPSEVLEKIDLHLHSTISLLFTIFTYVLLQRAFRKRMAERSSTLQTTSTVSTSPTRERGTRKQKRKPVVERNFVRLNLLLIVILLVCSQPSAISWYVYFYSDESTRNSETLFVVRVLADNTLYLKFLLDPFLFAWRLPNYRAALKKALCRNG</sequence>
<evidence type="ECO:0000256" key="10">
    <source>
        <dbReference type="SAM" id="MobiDB-lite"/>
    </source>
</evidence>
<organism evidence="13 14">
    <name type="scientific">Desmophyllum pertusum</name>
    <dbReference type="NCBI Taxonomy" id="174260"/>
    <lineage>
        <taxon>Eukaryota</taxon>
        <taxon>Metazoa</taxon>
        <taxon>Cnidaria</taxon>
        <taxon>Anthozoa</taxon>
        <taxon>Hexacorallia</taxon>
        <taxon>Scleractinia</taxon>
        <taxon>Caryophylliina</taxon>
        <taxon>Caryophylliidae</taxon>
        <taxon>Desmophyllum</taxon>
    </lineage>
</organism>
<evidence type="ECO:0000259" key="12">
    <source>
        <dbReference type="PROSITE" id="PS50262"/>
    </source>
</evidence>
<evidence type="ECO:0000256" key="4">
    <source>
        <dbReference type="ARBA" id="ARBA00022989"/>
    </source>
</evidence>